<dbReference type="Pfam" id="PF19269">
    <property type="entry name" value="Anticodon_2"/>
    <property type="match status" value="1"/>
</dbReference>
<keyword evidence="3" id="KW-0067">ATP-binding</keyword>
<evidence type="ECO:0000256" key="2">
    <source>
        <dbReference type="ARBA" id="ARBA00022741"/>
    </source>
</evidence>
<evidence type="ECO:0000313" key="8">
    <source>
        <dbReference type="EMBL" id="MCM0158310.1"/>
    </source>
</evidence>
<feature type="domain" description="Aminoacyl-tRNA synthetase class I anticodon-binding" evidence="6">
    <location>
        <begin position="1"/>
        <end position="35"/>
    </location>
</feature>
<keyword evidence="2" id="KW-0547">Nucleotide-binding</keyword>
<dbReference type="InterPro" id="IPR045462">
    <property type="entry name" value="aa-tRNA-synth_I_cd-bd"/>
</dbReference>
<evidence type="ECO:0000256" key="5">
    <source>
        <dbReference type="ARBA" id="ARBA00023146"/>
    </source>
</evidence>
<dbReference type="EMBL" id="JAKMAI010000005">
    <property type="protein sequence ID" value="MCM0158270.1"/>
    <property type="molecule type" value="Genomic_DNA"/>
</dbReference>
<keyword evidence="4" id="KW-0648">Protein biosynthesis</keyword>
<evidence type="ECO:0000256" key="3">
    <source>
        <dbReference type="ARBA" id="ARBA00022840"/>
    </source>
</evidence>
<keyword evidence="9" id="KW-1185">Reference proteome</keyword>
<organism evidence="7 9">
    <name type="scientific">endosymbiont of Metamasius hemipterus</name>
    <dbReference type="NCBI Taxonomy" id="204627"/>
    <lineage>
        <taxon>Bacteria</taxon>
        <taxon>Pseudomonadati</taxon>
        <taxon>Pseudomonadota</taxon>
        <taxon>Gammaproteobacteria</taxon>
        <taxon>Candidatus Nardonella</taxon>
    </lineage>
</organism>
<dbReference type="Gene3D" id="1.10.10.350">
    <property type="match status" value="1"/>
</dbReference>
<dbReference type="InterPro" id="IPR020751">
    <property type="entry name" value="aa-tRNA-synth_I_codon-bd_sub2"/>
</dbReference>
<dbReference type="Proteomes" id="UP001203831">
    <property type="component" value="Unassembled WGS sequence"/>
</dbReference>
<keyword evidence="5" id="KW-0030">Aminoacyl-tRNA synthetase</keyword>
<reference evidence="7 9" key="1">
    <citation type="submission" date="2022-01" db="EMBL/GenBank/DDBJ databases">
        <title>Genome assemble of Metamasius hemipterus Nardonella endosymbiont.</title>
        <authorList>
            <person name="Palmieri L."/>
            <person name="Pavarini R."/>
            <person name="Sharma P."/>
        </authorList>
    </citation>
    <scope>NUCLEOTIDE SEQUENCE [LARGE SCALE GENOMIC DNA]</scope>
    <source>
        <strain evidence="7 9">NARMHE1</strain>
    </source>
</reference>
<evidence type="ECO:0000313" key="7">
    <source>
        <dbReference type="EMBL" id="MCM0158270.1"/>
    </source>
</evidence>
<evidence type="ECO:0000313" key="9">
    <source>
        <dbReference type="Proteomes" id="UP001203831"/>
    </source>
</evidence>
<gene>
    <name evidence="7" type="ORF">L7J86_00465</name>
    <name evidence="8" type="ORF">L7J86_00720</name>
</gene>
<comment type="caution">
    <text evidence="7">The sequence shown here is derived from an EMBL/GenBank/DDBJ whole genome shotgun (WGS) entry which is preliminary data.</text>
</comment>
<evidence type="ECO:0000256" key="1">
    <source>
        <dbReference type="ARBA" id="ARBA00022598"/>
    </source>
</evidence>
<dbReference type="RefSeq" id="WP_250672635.1">
    <property type="nucleotide sequence ID" value="NZ_JAKMAI010000005.1"/>
</dbReference>
<sequence>MILRIILTETNKGPDIYSIIYLIGKEKFIKRLNIFIKIGERGFEPLTY</sequence>
<protein>
    <recommendedName>
        <fullName evidence="6">Aminoacyl-tRNA synthetase class I anticodon-binding domain-containing protein</fullName>
    </recommendedName>
</protein>
<dbReference type="InterPro" id="IPR008925">
    <property type="entry name" value="aa_tRNA-synth_I_cd-bd_sf"/>
</dbReference>
<accession>A0ABT0TW99</accession>
<dbReference type="SUPFAM" id="SSF48163">
    <property type="entry name" value="An anticodon-binding domain of class I aminoacyl-tRNA synthetases"/>
    <property type="match status" value="1"/>
</dbReference>
<proteinExistence type="predicted"/>
<evidence type="ECO:0000256" key="4">
    <source>
        <dbReference type="ARBA" id="ARBA00022917"/>
    </source>
</evidence>
<evidence type="ECO:0000259" key="6">
    <source>
        <dbReference type="Pfam" id="PF19269"/>
    </source>
</evidence>
<name>A0ABT0TW99_9GAMM</name>
<dbReference type="EMBL" id="JAKMAI010000007">
    <property type="protein sequence ID" value="MCM0158310.1"/>
    <property type="molecule type" value="Genomic_DNA"/>
</dbReference>
<keyword evidence="1" id="KW-0436">Ligase</keyword>